<dbReference type="Gene3D" id="1.10.3130.20">
    <property type="entry name" value="Phycobilisome linker domain"/>
    <property type="match status" value="1"/>
</dbReference>
<dbReference type="SUPFAM" id="SSF51120">
    <property type="entry name" value="beta-Roll"/>
    <property type="match status" value="1"/>
</dbReference>
<dbReference type="InterPro" id="IPR025282">
    <property type="entry name" value="DUF4214"/>
</dbReference>
<keyword evidence="5" id="KW-1185">Reference proteome</keyword>
<dbReference type="Proteomes" id="UP000622638">
    <property type="component" value="Unassembled WGS sequence"/>
</dbReference>
<dbReference type="AlphaFoldDB" id="A0A6I3SVV3"/>
<proteinExistence type="predicted"/>
<evidence type="ECO:0000313" key="4">
    <source>
        <dbReference type="Proteomes" id="UP000430634"/>
    </source>
</evidence>
<dbReference type="Pfam" id="PF00353">
    <property type="entry name" value="HemolysinCabind"/>
    <property type="match status" value="2"/>
</dbReference>
<evidence type="ECO:0000313" key="5">
    <source>
        <dbReference type="Proteomes" id="UP000622638"/>
    </source>
</evidence>
<evidence type="ECO:0000259" key="1">
    <source>
        <dbReference type="Pfam" id="PF13946"/>
    </source>
</evidence>
<dbReference type="EMBL" id="WNKZ01000027">
    <property type="protein sequence ID" value="MTV53381.1"/>
    <property type="molecule type" value="Genomic_DNA"/>
</dbReference>
<dbReference type="InterPro" id="IPR011049">
    <property type="entry name" value="Serralysin-like_metalloprot_C"/>
</dbReference>
<organism evidence="3 4">
    <name type="scientific">Pseudoduganella buxea</name>
    <dbReference type="NCBI Taxonomy" id="1949069"/>
    <lineage>
        <taxon>Bacteria</taxon>
        <taxon>Pseudomonadati</taxon>
        <taxon>Pseudomonadota</taxon>
        <taxon>Betaproteobacteria</taxon>
        <taxon>Burkholderiales</taxon>
        <taxon>Oxalobacteraceae</taxon>
        <taxon>Telluria group</taxon>
        <taxon>Pseudoduganella</taxon>
    </lineage>
</organism>
<accession>A0A6I3SVV3</accession>
<reference evidence="2" key="4">
    <citation type="submission" date="2024-05" db="EMBL/GenBank/DDBJ databases">
        <authorList>
            <person name="Sun Q."/>
            <person name="Zhou Y."/>
        </authorList>
    </citation>
    <scope>NUCLEOTIDE SEQUENCE</scope>
    <source>
        <strain evidence="2">CGMCC 1.15931</strain>
    </source>
</reference>
<gene>
    <name evidence="2" type="ORF">GCM10011572_30920</name>
    <name evidence="3" type="ORF">GM672_11655</name>
</gene>
<reference evidence="3 4" key="3">
    <citation type="submission" date="2019-11" db="EMBL/GenBank/DDBJ databases">
        <title>Type strains purchased from KCTC, JCM and DSMZ.</title>
        <authorList>
            <person name="Lu H."/>
        </authorList>
    </citation>
    <scope>NUCLEOTIDE SEQUENCE [LARGE SCALE GENOMIC DNA]</scope>
    <source>
        <strain evidence="3 4">KCTC 52429</strain>
    </source>
</reference>
<dbReference type="RefSeq" id="WP_155470696.1">
    <property type="nucleotide sequence ID" value="NZ_BMKG01000012.1"/>
</dbReference>
<dbReference type="PRINTS" id="PR00313">
    <property type="entry name" value="CABNDNGRPT"/>
</dbReference>
<comment type="caution">
    <text evidence="3">The sequence shown here is derived from an EMBL/GenBank/DDBJ whole genome shotgun (WGS) entry which is preliminary data.</text>
</comment>
<feature type="domain" description="DUF4214" evidence="1">
    <location>
        <begin position="65"/>
        <end position="108"/>
    </location>
</feature>
<reference evidence="5" key="2">
    <citation type="journal article" date="2019" name="Int. J. Syst. Evol. Microbiol.">
        <title>The Global Catalogue of Microorganisms (GCM) 10K type strain sequencing project: providing services to taxonomists for standard genome sequencing and annotation.</title>
        <authorList>
            <consortium name="The Broad Institute Genomics Platform"/>
            <consortium name="The Broad Institute Genome Sequencing Center for Infectious Disease"/>
            <person name="Wu L."/>
            <person name="Ma J."/>
        </authorList>
    </citation>
    <scope>NUCLEOTIDE SEQUENCE [LARGE SCALE GENOMIC DNA]</scope>
    <source>
        <strain evidence="5">CGMCC 1.15931</strain>
    </source>
</reference>
<evidence type="ECO:0000313" key="3">
    <source>
        <dbReference type="EMBL" id="MTV53381.1"/>
    </source>
</evidence>
<reference evidence="2" key="1">
    <citation type="journal article" date="2014" name="Int. J. Syst. Evol. Microbiol.">
        <title>Complete genome of a new Firmicutes species belonging to the dominant human colonic microbiota ('Ruminococcus bicirculans') reveals two chromosomes and a selective capacity to utilize plant glucans.</title>
        <authorList>
            <consortium name="NISC Comparative Sequencing Program"/>
            <person name="Wegmann U."/>
            <person name="Louis P."/>
            <person name="Goesmann A."/>
            <person name="Henrissat B."/>
            <person name="Duncan S.H."/>
            <person name="Flint H.J."/>
        </authorList>
    </citation>
    <scope>NUCLEOTIDE SEQUENCE</scope>
    <source>
        <strain evidence="2">CGMCC 1.15931</strain>
    </source>
</reference>
<dbReference type="Pfam" id="PF13946">
    <property type="entry name" value="DUF4214"/>
    <property type="match status" value="1"/>
</dbReference>
<dbReference type="GO" id="GO:0005509">
    <property type="term" value="F:calcium ion binding"/>
    <property type="evidence" value="ECO:0007669"/>
    <property type="project" value="InterPro"/>
</dbReference>
<name>A0A6I3SVV3_9BURK</name>
<protein>
    <submittedName>
        <fullName evidence="3">DUF4214 domain-containing protein</fullName>
    </submittedName>
    <submittedName>
        <fullName evidence="2">Hemolysin-type calcium-binding region</fullName>
    </submittedName>
</protein>
<sequence>MASAQTINAVQQLYIAFFNRPAEPTGLKFWTDAVEAGGSLAGVSAAFARDTEYQAQFANLGPDQIIAKIYDNLFNRLPDPSGLDFWSGKLQSGELTISNIVDTIANSAVNNPTVSPTDTAAITNKVKAAVQFTNLLNNDVALRLAYGNPQAGEIAKAYIHSVTDEASYNLAVADLPTTTAEAILMAGQPVGGTQTLTIGQDVLVGTSANDTFNTFVVKATDGTISNVLASYDSIDGGAGNDTLNLNVDTGINDSLVGTVKGVENINITGSDKLDAGTTAADFFAGSTKITVDGAATTVTGVTAQKVVFNAGEAAVANGVTYDAAATAGTIGLSNTSGTITVGGAKLATLSVEGSTHATAGAADVLTLVDSTATSTITKLNVAVTTGTELDITDLDKLTAIDASASKAGIKIVGNGTTVATIATGVGYDTVTLNTATTSTKAASLTTGAGNDTITVATTGAGNVTVNAGSGDDTISMAAADLTAKFKVDGGEGADTLNLTSGGTIALTEGNYVLFDAAISNIETLAFGAAVTAADGSRLDQFTSLEFDAAGVITKVQANQALTAHDNITATAAGYANPASGATTYAGSLNVTTDAAAGAVVLNADSATVNVVTDLAAAAATISGDLKTSLTVNVTNGPDSASSPTADVLASADITIGAVDTGLLALTAVTLAGNGSVTVDSSAADAKLASVDASALTGTLAFGANAGNITGGLTYTGNAALAETIKLGAGHDMLTLASTYEAMDTITGLDVTKESADAKSTTDVLEIGGVTIDGATASTDVVKLTLGSGDTSLALAFANAGANTAAGKIAQFVFEGNTYLFADDGATVGSLDATDFAVKLVGTVDLTTAFGVAAA</sequence>
<dbReference type="Proteomes" id="UP000430634">
    <property type="component" value="Unassembled WGS sequence"/>
</dbReference>
<dbReference type="InterPro" id="IPR001343">
    <property type="entry name" value="Hemolysn_Ca-bd"/>
</dbReference>
<dbReference type="OrthoDB" id="480426at2"/>
<dbReference type="EMBL" id="BMKG01000012">
    <property type="protein sequence ID" value="GGC07146.1"/>
    <property type="molecule type" value="Genomic_DNA"/>
</dbReference>
<dbReference type="InterPro" id="IPR038255">
    <property type="entry name" value="PBS_linker_sf"/>
</dbReference>
<evidence type="ECO:0000313" key="2">
    <source>
        <dbReference type="EMBL" id="GGC07146.1"/>
    </source>
</evidence>
<dbReference type="Gene3D" id="2.160.20.160">
    <property type="match status" value="1"/>
</dbReference>